<keyword evidence="2" id="KW-0472">Membrane</keyword>
<feature type="transmembrane region" description="Helical" evidence="2">
    <location>
        <begin position="258"/>
        <end position="278"/>
    </location>
</feature>
<feature type="transmembrane region" description="Helical" evidence="2">
    <location>
        <begin position="100"/>
        <end position="120"/>
    </location>
</feature>
<feature type="compositionally biased region" description="Basic and acidic residues" evidence="1">
    <location>
        <begin position="338"/>
        <end position="361"/>
    </location>
</feature>
<evidence type="ECO:0000313" key="4">
    <source>
        <dbReference type="Proteomes" id="UP000838763"/>
    </source>
</evidence>
<protein>
    <recommendedName>
        <fullName evidence="5">Family c-likeg-protein-coupled receptor protein</fullName>
    </recommendedName>
</protein>
<dbReference type="InterPro" id="IPR021460">
    <property type="entry name" value="DUF3112"/>
</dbReference>
<dbReference type="PANTHER" id="PTHR35184">
    <property type="entry name" value="YALI0C10208P"/>
    <property type="match status" value="1"/>
</dbReference>
<reference evidence="3" key="1">
    <citation type="submission" date="2022-11" db="EMBL/GenBank/DDBJ databases">
        <authorList>
            <person name="Scott C."/>
            <person name="Bruce N."/>
        </authorList>
    </citation>
    <scope>NUCLEOTIDE SEQUENCE</scope>
</reference>
<organism evidence="3 4">
    <name type="scientific">Parascedosporium putredinis</name>
    <dbReference type="NCBI Taxonomy" id="1442378"/>
    <lineage>
        <taxon>Eukaryota</taxon>
        <taxon>Fungi</taxon>
        <taxon>Dikarya</taxon>
        <taxon>Ascomycota</taxon>
        <taxon>Pezizomycotina</taxon>
        <taxon>Sordariomycetes</taxon>
        <taxon>Hypocreomycetidae</taxon>
        <taxon>Microascales</taxon>
        <taxon>Microascaceae</taxon>
        <taxon>Parascedosporium</taxon>
    </lineage>
</organism>
<feature type="transmembrane region" description="Helical" evidence="2">
    <location>
        <begin position="178"/>
        <end position="201"/>
    </location>
</feature>
<keyword evidence="2" id="KW-1133">Transmembrane helix</keyword>
<feature type="transmembrane region" description="Helical" evidence="2">
    <location>
        <begin position="35"/>
        <end position="54"/>
    </location>
</feature>
<dbReference type="EMBL" id="CALLCH030000007">
    <property type="protein sequence ID" value="CAI4213026.1"/>
    <property type="molecule type" value="Genomic_DNA"/>
</dbReference>
<feature type="transmembrane region" description="Helical" evidence="2">
    <location>
        <begin position="221"/>
        <end position="238"/>
    </location>
</feature>
<comment type="caution">
    <text evidence="3">The sequence shown here is derived from an EMBL/GenBank/DDBJ whole genome shotgun (WGS) entry which is preliminary data.</text>
</comment>
<feature type="region of interest" description="Disordered" evidence="1">
    <location>
        <begin position="318"/>
        <end position="361"/>
    </location>
</feature>
<keyword evidence="2" id="KW-0812">Transmembrane</keyword>
<feature type="transmembrane region" description="Helical" evidence="2">
    <location>
        <begin position="140"/>
        <end position="166"/>
    </location>
</feature>
<dbReference type="Pfam" id="PF11309">
    <property type="entry name" value="DUF3112"/>
    <property type="match status" value="2"/>
</dbReference>
<name>A0A9P1M7E1_9PEZI</name>
<evidence type="ECO:0000313" key="3">
    <source>
        <dbReference type="EMBL" id="CAI4213026.1"/>
    </source>
</evidence>
<evidence type="ECO:0000256" key="2">
    <source>
        <dbReference type="SAM" id="Phobius"/>
    </source>
</evidence>
<gene>
    <name evidence="3" type="ORF">PPNO1_LOCUS2776</name>
</gene>
<evidence type="ECO:0000256" key="1">
    <source>
        <dbReference type="SAM" id="MobiDB-lite"/>
    </source>
</evidence>
<dbReference type="PANTHER" id="PTHR35184:SF1">
    <property type="entry name" value="INTEGRAL MEMBRANE PROTEIN"/>
    <property type="match status" value="1"/>
</dbReference>
<sequence length="361" mass="39869">MSSPAGASAQTPQGDAPYFPVVALLGGVPTVSVDVPISAVLLVLFVMAAAFNMTVLQINRRRDHKFILSGLLFGFCMARITTLVMRIVWATHITNIRVAIASNIFNSAGVLLLFIVNLIFTQRLLRAYHPNFGWHKVPTLMFRFLYFSIVALLIMVITATVISFYTLNRSVLQKCRTIQLFAGTYLAVLSFLPIPIVLAAWAWPRKNAIEKFGQGRFRTKVMLVLFTATLLSFGAGFRLGGSYDPRPRSAPAWYHHRAAFYCVNFVIELIVVYTYALMRFDRRFHIPDGSSAPGHYFNGVPGKGDQGTLADHINTEAEAFGGGSDEDTAVVEGGSEGAARRWDNRAAGDLEKQDNGEPIRS</sequence>
<feature type="transmembrane region" description="Helical" evidence="2">
    <location>
        <begin position="66"/>
        <end position="88"/>
    </location>
</feature>
<dbReference type="Proteomes" id="UP000838763">
    <property type="component" value="Unassembled WGS sequence"/>
</dbReference>
<dbReference type="OrthoDB" id="3357002at2759"/>
<keyword evidence="4" id="KW-1185">Reference proteome</keyword>
<evidence type="ECO:0008006" key="5">
    <source>
        <dbReference type="Google" id="ProtNLM"/>
    </source>
</evidence>
<accession>A0A9P1M7E1</accession>
<dbReference type="AlphaFoldDB" id="A0A9P1M7E1"/>
<proteinExistence type="predicted"/>